<keyword evidence="7 8" id="KW-0472">Membrane</keyword>
<proteinExistence type="predicted"/>
<feature type="transmembrane region" description="Helical" evidence="8">
    <location>
        <begin position="69"/>
        <end position="90"/>
    </location>
</feature>
<keyword evidence="6 8" id="KW-1133">Transmembrane helix</keyword>
<comment type="caution">
    <text evidence="10">The sequence shown here is derived from an EMBL/GenBank/DDBJ whole genome shotgun (WGS) entry which is preliminary data.</text>
</comment>
<keyword evidence="11" id="KW-1185">Reference proteome</keyword>
<dbReference type="InterPro" id="IPR038731">
    <property type="entry name" value="RgtA/B/C-like"/>
</dbReference>
<evidence type="ECO:0000256" key="5">
    <source>
        <dbReference type="ARBA" id="ARBA00022692"/>
    </source>
</evidence>
<feature type="transmembrane region" description="Helical" evidence="8">
    <location>
        <begin position="96"/>
        <end position="115"/>
    </location>
</feature>
<evidence type="ECO:0000313" key="10">
    <source>
        <dbReference type="EMBL" id="MBB6003421.1"/>
    </source>
</evidence>
<accession>A0A841EVD9</accession>
<feature type="transmembrane region" description="Helical" evidence="8">
    <location>
        <begin position="316"/>
        <end position="337"/>
    </location>
</feature>
<evidence type="ECO:0000256" key="6">
    <source>
        <dbReference type="ARBA" id="ARBA00022989"/>
    </source>
</evidence>
<feature type="domain" description="Glycosyltransferase RgtA/B/C/D-like" evidence="9">
    <location>
        <begin position="50"/>
        <end position="207"/>
    </location>
</feature>
<evidence type="ECO:0000256" key="3">
    <source>
        <dbReference type="ARBA" id="ARBA00022676"/>
    </source>
</evidence>
<dbReference type="InterPro" id="IPR050297">
    <property type="entry name" value="LipidA_mod_glycosyltrf_83"/>
</dbReference>
<dbReference type="Pfam" id="PF13231">
    <property type="entry name" value="PMT_2"/>
    <property type="match status" value="1"/>
</dbReference>
<dbReference type="EMBL" id="JACHKT010000012">
    <property type="protein sequence ID" value="MBB6003421.1"/>
    <property type="molecule type" value="Genomic_DNA"/>
</dbReference>
<evidence type="ECO:0000313" key="11">
    <source>
        <dbReference type="Proteomes" id="UP000524404"/>
    </source>
</evidence>
<dbReference type="AlphaFoldDB" id="A0A841EVD9"/>
<organism evidence="10 11">
    <name type="scientific">Arcicella rosea</name>
    <dbReference type="NCBI Taxonomy" id="502909"/>
    <lineage>
        <taxon>Bacteria</taxon>
        <taxon>Pseudomonadati</taxon>
        <taxon>Bacteroidota</taxon>
        <taxon>Cytophagia</taxon>
        <taxon>Cytophagales</taxon>
        <taxon>Flectobacillaceae</taxon>
        <taxon>Arcicella</taxon>
    </lineage>
</organism>
<evidence type="ECO:0000259" key="9">
    <source>
        <dbReference type="Pfam" id="PF13231"/>
    </source>
</evidence>
<feature type="transmembrane region" description="Helical" evidence="8">
    <location>
        <begin position="289"/>
        <end position="309"/>
    </location>
</feature>
<keyword evidence="3" id="KW-0328">Glycosyltransferase</keyword>
<feature type="transmembrane region" description="Helical" evidence="8">
    <location>
        <begin position="190"/>
        <end position="209"/>
    </location>
</feature>
<evidence type="ECO:0000256" key="2">
    <source>
        <dbReference type="ARBA" id="ARBA00022475"/>
    </source>
</evidence>
<dbReference type="RefSeq" id="WP_184133881.1">
    <property type="nucleotide sequence ID" value="NZ_JACHKT010000012.1"/>
</dbReference>
<reference evidence="10 11" key="1">
    <citation type="submission" date="2020-08" db="EMBL/GenBank/DDBJ databases">
        <title>Functional genomics of gut bacteria from endangered species of beetles.</title>
        <authorList>
            <person name="Carlos-Shanley C."/>
        </authorList>
    </citation>
    <scope>NUCLEOTIDE SEQUENCE [LARGE SCALE GENOMIC DNA]</scope>
    <source>
        <strain evidence="10 11">S00070</strain>
    </source>
</reference>
<dbReference type="GO" id="GO:0009103">
    <property type="term" value="P:lipopolysaccharide biosynthetic process"/>
    <property type="evidence" value="ECO:0007669"/>
    <property type="project" value="UniProtKB-ARBA"/>
</dbReference>
<feature type="transmembrane region" description="Helical" evidence="8">
    <location>
        <begin position="265"/>
        <end position="283"/>
    </location>
</feature>
<dbReference type="Proteomes" id="UP000524404">
    <property type="component" value="Unassembled WGS sequence"/>
</dbReference>
<dbReference type="PANTHER" id="PTHR33908">
    <property type="entry name" value="MANNOSYLTRANSFERASE YKCB-RELATED"/>
    <property type="match status" value="1"/>
</dbReference>
<dbReference type="PANTHER" id="PTHR33908:SF11">
    <property type="entry name" value="MEMBRANE PROTEIN"/>
    <property type="match status" value="1"/>
</dbReference>
<evidence type="ECO:0000256" key="1">
    <source>
        <dbReference type="ARBA" id="ARBA00004651"/>
    </source>
</evidence>
<keyword evidence="2" id="KW-1003">Cell membrane</keyword>
<evidence type="ECO:0000256" key="7">
    <source>
        <dbReference type="ARBA" id="ARBA00023136"/>
    </source>
</evidence>
<feature type="transmembrane region" description="Helical" evidence="8">
    <location>
        <begin position="240"/>
        <end position="258"/>
    </location>
</feature>
<evidence type="ECO:0000256" key="8">
    <source>
        <dbReference type="SAM" id="Phobius"/>
    </source>
</evidence>
<feature type="transmembrane region" description="Helical" evidence="8">
    <location>
        <begin position="147"/>
        <end position="178"/>
    </location>
</feature>
<sequence length="511" mass="59722">MLKKSLILCCFIIFKFVLQSTLIDAGYDLHRDEYLHLDQARHLAWGYLSVPPVTSWFSYIILLLGNGIFWVKFFPALFGVLTMIVVWKAIEALNGGIFALILGATAVTLSVILRINTLFQPNSLDILCWTFLYFSILKYFKTQQNKWLWIAGITFAFGFLNKYNIVFLLLGILPALLISPQRKVFKNPHLYLTILGTFLLILPNLIWQYENNFPVIHHMALLKKYQLVNVKRADFLKEQILFFVSSFFVLIASFISFFKYKAFKEYRFFFWAFVFSLFIFVYLQAKAYYAIGLYPILLAFGSVYLESILKEGWTIYLRPLAILLIIVLFLPMMKIAFPNYSPKEIQQRTELYKKFDLLRWEDGKDHTIPQDFADMLGWKELAQKVDSVYAGIEDKESTLVLCDNYGQAGAINYYSAFKHINAVTVNADYINWFPPLGKTAIKNIILIQYWDDDDKNREKERPLFQSVALTGKVENPFAREYQTSIYLLKGAKVPIEHFLIEDIEEEMKDWR</sequence>
<gene>
    <name evidence="10" type="ORF">HNP25_002077</name>
</gene>
<evidence type="ECO:0000256" key="4">
    <source>
        <dbReference type="ARBA" id="ARBA00022679"/>
    </source>
</evidence>
<dbReference type="GO" id="GO:0016763">
    <property type="term" value="F:pentosyltransferase activity"/>
    <property type="evidence" value="ECO:0007669"/>
    <property type="project" value="TreeGrafter"/>
</dbReference>
<dbReference type="GO" id="GO:0005886">
    <property type="term" value="C:plasma membrane"/>
    <property type="evidence" value="ECO:0007669"/>
    <property type="project" value="UniProtKB-SubCell"/>
</dbReference>
<keyword evidence="4" id="KW-0808">Transferase</keyword>
<protein>
    <recommendedName>
        <fullName evidence="9">Glycosyltransferase RgtA/B/C/D-like domain-containing protein</fullName>
    </recommendedName>
</protein>
<name>A0A841EVD9_9BACT</name>
<keyword evidence="5 8" id="KW-0812">Transmembrane</keyword>
<comment type="subcellular location">
    <subcellularLocation>
        <location evidence="1">Cell membrane</location>
        <topology evidence="1">Multi-pass membrane protein</topology>
    </subcellularLocation>
</comment>